<sequence>MNRRVLGNILFFVFAILSLTGILLYFIPFQKGVVALHTLMAVFFLILVLFHLFNNKKPLKQYLKVAPKGKAKNWSGLAIFTGLLVLVYLSYSGNAIVNSLYQWGNEYRSQQLGKVEASFDYEIIDMDKTVGERSFSVEFKKGPAFTHPLFAIWLEDFEGHYLHTLYVSQSISSSVFAIAKREGDKVLPGIQRRPEALPYWSHKRGIQASDGLYVPLEAAPDLDGVSGATPVKSFVINSQHQPKGEQEYRVMMEVNQSFDWNEYYSKDRFPEDPIYSGSGVVGQPSLVYSAILSASELDRKTHKIMELIGHGHHSGQDGELYEDLSKVTTAKEIAERIILTVK</sequence>
<gene>
    <name evidence="2" type="ORF">PEDI_11080</name>
</gene>
<keyword evidence="1" id="KW-1133">Transmembrane helix</keyword>
<reference evidence="2 3" key="1">
    <citation type="submission" date="2021-12" db="EMBL/GenBank/DDBJ databases">
        <title>Genome sequencing of bacteria with rrn-lacking chromosome and rrn-plasmid.</title>
        <authorList>
            <person name="Anda M."/>
            <person name="Iwasaki W."/>
        </authorList>
    </citation>
    <scope>NUCLEOTIDE SEQUENCE [LARGE SCALE GENOMIC DNA]</scope>
    <source>
        <strain evidence="2 3">NBRC 15940</strain>
    </source>
</reference>
<feature type="transmembrane region" description="Helical" evidence="1">
    <location>
        <begin position="74"/>
        <end position="91"/>
    </location>
</feature>
<dbReference type="EMBL" id="BQKE01000001">
    <property type="protein sequence ID" value="GJM60556.1"/>
    <property type="molecule type" value="Genomic_DNA"/>
</dbReference>
<keyword evidence="3" id="KW-1185">Reference proteome</keyword>
<organism evidence="2 3">
    <name type="scientific">Persicobacter diffluens</name>
    <dbReference type="NCBI Taxonomy" id="981"/>
    <lineage>
        <taxon>Bacteria</taxon>
        <taxon>Pseudomonadati</taxon>
        <taxon>Bacteroidota</taxon>
        <taxon>Cytophagia</taxon>
        <taxon>Cytophagales</taxon>
        <taxon>Persicobacteraceae</taxon>
        <taxon>Persicobacter</taxon>
    </lineage>
</organism>
<name>A0AAN4VWZ3_9BACT</name>
<dbReference type="Proteomes" id="UP001310022">
    <property type="component" value="Unassembled WGS sequence"/>
</dbReference>
<proteinExistence type="predicted"/>
<accession>A0AAN4VWZ3</accession>
<evidence type="ECO:0000256" key="1">
    <source>
        <dbReference type="SAM" id="Phobius"/>
    </source>
</evidence>
<comment type="caution">
    <text evidence="2">The sequence shown here is derived from an EMBL/GenBank/DDBJ whole genome shotgun (WGS) entry which is preliminary data.</text>
</comment>
<evidence type="ECO:0000313" key="2">
    <source>
        <dbReference type="EMBL" id="GJM60556.1"/>
    </source>
</evidence>
<dbReference type="AlphaFoldDB" id="A0AAN4VWZ3"/>
<feature type="transmembrane region" description="Helical" evidence="1">
    <location>
        <begin position="7"/>
        <end position="27"/>
    </location>
</feature>
<keyword evidence="1" id="KW-0812">Transmembrane</keyword>
<evidence type="ECO:0008006" key="4">
    <source>
        <dbReference type="Google" id="ProtNLM"/>
    </source>
</evidence>
<protein>
    <recommendedName>
        <fullName evidence="4">DUF4405 domain-containing protein</fullName>
    </recommendedName>
</protein>
<feature type="transmembrane region" description="Helical" evidence="1">
    <location>
        <begin position="33"/>
        <end position="53"/>
    </location>
</feature>
<keyword evidence="1" id="KW-0472">Membrane</keyword>
<evidence type="ECO:0000313" key="3">
    <source>
        <dbReference type="Proteomes" id="UP001310022"/>
    </source>
</evidence>